<dbReference type="GO" id="GO:0000976">
    <property type="term" value="F:transcription cis-regulatory region binding"/>
    <property type="evidence" value="ECO:0007669"/>
    <property type="project" value="TreeGrafter"/>
</dbReference>
<dbReference type="Pfam" id="PF13977">
    <property type="entry name" value="TetR_C_6"/>
    <property type="match status" value="1"/>
</dbReference>
<dbReference type="GO" id="GO:0045892">
    <property type="term" value="P:negative regulation of DNA-templated transcription"/>
    <property type="evidence" value="ECO:0007669"/>
    <property type="project" value="UniProtKB-ARBA"/>
</dbReference>
<dbReference type="EMBL" id="JAEKNN010000032">
    <property type="protein sequence ID" value="MBJ7609244.1"/>
    <property type="molecule type" value="Genomic_DNA"/>
</dbReference>
<dbReference type="PANTHER" id="PTHR30055">
    <property type="entry name" value="HTH-TYPE TRANSCRIPTIONAL REGULATOR RUTR"/>
    <property type="match status" value="1"/>
</dbReference>
<evidence type="ECO:0000256" key="1">
    <source>
        <dbReference type="ARBA" id="ARBA00022491"/>
    </source>
</evidence>
<organism evidence="7 8">
    <name type="scientific">Candidatus Amunia macphersoniae</name>
    <dbReference type="NCBI Taxonomy" id="3127014"/>
    <lineage>
        <taxon>Bacteria</taxon>
        <taxon>Bacillati</taxon>
        <taxon>Candidatus Dormiibacterota</taxon>
        <taxon>Candidatus Dormibacteria</taxon>
        <taxon>Candidatus Aeolococcales</taxon>
        <taxon>Candidatus Aeolococcaceae</taxon>
        <taxon>Candidatus Amunia</taxon>
    </lineage>
</organism>
<keyword evidence="1" id="KW-0678">Repressor</keyword>
<dbReference type="InterPro" id="IPR009057">
    <property type="entry name" value="Homeodomain-like_sf"/>
</dbReference>
<evidence type="ECO:0000313" key="8">
    <source>
        <dbReference type="Proteomes" id="UP000614410"/>
    </source>
</evidence>
<dbReference type="Gene3D" id="1.10.357.10">
    <property type="entry name" value="Tetracycline Repressor, domain 2"/>
    <property type="match status" value="1"/>
</dbReference>
<evidence type="ECO:0000256" key="4">
    <source>
        <dbReference type="ARBA" id="ARBA00023163"/>
    </source>
</evidence>
<evidence type="ECO:0000259" key="6">
    <source>
        <dbReference type="PROSITE" id="PS50977"/>
    </source>
</evidence>
<dbReference type="SUPFAM" id="SSF48498">
    <property type="entry name" value="Tetracyclin repressor-like, C-terminal domain"/>
    <property type="match status" value="1"/>
</dbReference>
<dbReference type="SUPFAM" id="SSF46689">
    <property type="entry name" value="Homeodomain-like"/>
    <property type="match status" value="1"/>
</dbReference>
<accession>A0A934KMP1</accession>
<gene>
    <name evidence="7" type="ORF">JF887_07405</name>
</gene>
<sequence>MTRAAERPARSRRPPRTETRARLLTAATKVFAERGFGAATLDEISEAAGFSKGAVYSNFTSKDELFYALMTERITERVETARDGFAQVPPGGAQAIEVGRRLTEKLAEQPEWHLLFIEFWARAVRDPKLREEFVQRRRPARIPITELIQKAADDAGVELPVPAEHLAIAVLALSNGLAIESLADPESVPPQLFGTVLNLLLGALVAVVEQP</sequence>
<evidence type="ECO:0000256" key="5">
    <source>
        <dbReference type="PROSITE-ProRule" id="PRU00335"/>
    </source>
</evidence>
<keyword evidence="4" id="KW-0804">Transcription</keyword>
<keyword evidence="3 5" id="KW-0238">DNA-binding</keyword>
<dbReference type="PRINTS" id="PR00455">
    <property type="entry name" value="HTHTETR"/>
</dbReference>
<dbReference type="Proteomes" id="UP000614410">
    <property type="component" value="Unassembled WGS sequence"/>
</dbReference>
<dbReference type="Pfam" id="PF00440">
    <property type="entry name" value="TetR_N"/>
    <property type="match status" value="1"/>
</dbReference>
<dbReference type="GO" id="GO:0003700">
    <property type="term" value="F:DNA-binding transcription factor activity"/>
    <property type="evidence" value="ECO:0007669"/>
    <property type="project" value="TreeGrafter"/>
</dbReference>
<feature type="domain" description="HTH tetR-type" evidence="6">
    <location>
        <begin position="17"/>
        <end position="77"/>
    </location>
</feature>
<name>A0A934KMP1_9BACT</name>
<keyword evidence="2" id="KW-0805">Transcription regulation</keyword>
<evidence type="ECO:0000256" key="3">
    <source>
        <dbReference type="ARBA" id="ARBA00023125"/>
    </source>
</evidence>
<dbReference type="InterPro" id="IPR050109">
    <property type="entry name" value="HTH-type_TetR-like_transc_reg"/>
</dbReference>
<feature type="DNA-binding region" description="H-T-H motif" evidence="5">
    <location>
        <begin position="40"/>
        <end position="59"/>
    </location>
</feature>
<evidence type="ECO:0000313" key="7">
    <source>
        <dbReference type="EMBL" id="MBJ7609244.1"/>
    </source>
</evidence>
<dbReference type="AlphaFoldDB" id="A0A934KMP1"/>
<dbReference type="InterPro" id="IPR001647">
    <property type="entry name" value="HTH_TetR"/>
</dbReference>
<dbReference type="PANTHER" id="PTHR30055:SF241">
    <property type="entry name" value="TRANSCRIPTIONAL REGULATORY PROTEIN"/>
    <property type="match status" value="1"/>
</dbReference>
<dbReference type="InterPro" id="IPR039538">
    <property type="entry name" value="BetI_C"/>
</dbReference>
<dbReference type="FunFam" id="1.10.10.60:FF:000141">
    <property type="entry name" value="TetR family transcriptional regulator"/>
    <property type="match status" value="1"/>
</dbReference>
<dbReference type="PROSITE" id="PS50977">
    <property type="entry name" value="HTH_TETR_2"/>
    <property type="match status" value="1"/>
</dbReference>
<evidence type="ECO:0000256" key="2">
    <source>
        <dbReference type="ARBA" id="ARBA00023015"/>
    </source>
</evidence>
<comment type="caution">
    <text evidence="7">The sequence shown here is derived from an EMBL/GenBank/DDBJ whole genome shotgun (WGS) entry which is preliminary data.</text>
</comment>
<proteinExistence type="predicted"/>
<dbReference type="InterPro" id="IPR036271">
    <property type="entry name" value="Tet_transcr_reg_TetR-rel_C_sf"/>
</dbReference>
<reference evidence="7 8" key="1">
    <citation type="submission" date="2020-10" db="EMBL/GenBank/DDBJ databases">
        <title>Ca. Dormibacterota MAGs.</title>
        <authorList>
            <person name="Montgomery K."/>
        </authorList>
    </citation>
    <scope>NUCLEOTIDE SEQUENCE [LARGE SCALE GENOMIC DNA]</scope>
    <source>
        <strain evidence="7">Mitchell_Peninsula_5</strain>
    </source>
</reference>
<protein>
    <submittedName>
        <fullName evidence="7">TetR/AcrR family transcriptional regulator</fullName>
    </submittedName>
</protein>